<dbReference type="STRING" id="113540.ENSSFOP00015016988"/>
<dbReference type="PRINTS" id="PR00080">
    <property type="entry name" value="SDRFAMILY"/>
</dbReference>
<gene>
    <name evidence="4" type="ORF">Z043_106825</name>
</gene>
<evidence type="ECO:0000313" key="4">
    <source>
        <dbReference type="EMBL" id="KPP74046.1"/>
    </source>
</evidence>
<dbReference type="PANTHER" id="PTHR44229">
    <property type="entry name" value="15-HYDROXYPROSTAGLANDIN DEHYDROGENASE [NAD(+)]"/>
    <property type="match status" value="1"/>
</dbReference>
<dbReference type="PROSITE" id="PS00061">
    <property type="entry name" value="ADH_SHORT"/>
    <property type="match status" value="1"/>
</dbReference>
<evidence type="ECO:0000313" key="5">
    <source>
        <dbReference type="Proteomes" id="UP000034805"/>
    </source>
</evidence>
<evidence type="ECO:0000256" key="3">
    <source>
        <dbReference type="RuleBase" id="RU000363"/>
    </source>
</evidence>
<accession>A0A0P7XCG9</accession>
<name>A0A0P7XCG9_SCLFO</name>
<dbReference type="CDD" id="cd05323">
    <property type="entry name" value="ADH_SDR_c_like"/>
    <property type="match status" value="1"/>
</dbReference>
<dbReference type="PANTHER" id="PTHR44229:SF5">
    <property type="entry name" value="15-HYDROXYPROSTAGLANDIN DEHYDROGENASE [NAD(+)]"/>
    <property type="match status" value="1"/>
</dbReference>
<evidence type="ECO:0000256" key="2">
    <source>
        <dbReference type="ARBA" id="ARBA00023002"/>
    </source>
</evidence>
<dbReference type="InterPro" id="IPR020904">
    <property type="entry name" value="Sc_DH/Rdtase_CS"/>
</dbReference>
<reference evidence="4 5" key="1">
    <citation type="submission" date="2015-08" db="EMBL/GenBank/DDBJ databases">
        <title>The genome of the Asian arowana (Scleropages formosus).</title>
        <authorList>
            <person name="Tan M.H."/>
            <person name="Gan H.M."/>
            <person name="Croft L.J."/>
            <person name="Austin C.M."/>
        </authorList>
    </citation>
    <scope>NUCLEOTIDE SEQUENCE [LARGE SCALE GENOMIC DNA]</scope>
    <source>
        <strain evidence="4">Aro1</strain>
    </source>
</reference>
<dbReference type="GO" id="GO:0005737">
    <property type="term" value="C:cytoplasm"/>
    <property type="evidence" value="ECO:0007669"/>
    <property type="project" value="TreeGrafter"/>
</dbReference>
<comment type="similarity">
    <text evidence="1 3">Belongs to the short-chain dehydrogenases/reductases (SDR) family.</text>
</comment>
<dbReference type="EMBL" id="JARO02001923">
    <property type="protein sequence ID" value="KPP74046.1"/>
    <property type="molecule type" value="Genomic_DNA"/>
</dbReference>
<proteinExistence type="inferred from homology"/>
<sequence>MNMSLKGKVALVTGAAQGLGKGFTRILLTHGAKVSLLDVNEAAGAELKRSLDGDFGADSTVFLPCDVTSDAQLKDAFRRTLETFGRIDIVCNNAGILDENAWERTVSINLGGVIVNVASVAGLGPLLSTPVYTATKHGVVGFSRAIAEVSKVCDYGVRVNVLCPSFTNTAILSNIEDDRTTGQFARLKDISKKMLQDAGVLDVSEVAEGFLQLVTDEGKNGSVLMVTKAGTAYVTFPQVVKDLVASPSVVLKSKVLCANLPVKYAS</sequence>
<organism evidence="4 5">
    <name type="scientific">Scleropages formosus</name>
    <name type="common">Asian bonytongue</name>
    <name type="synonym">Osteoglossum formosum</name>
    <dbReference type="NCBI Taxonomy" id="113540"/>
    <lineage>
        <taxon>Eukaryota</taxon>
        <taxon>Metazoa</taxon>
        <taxon>Chordata</taxon>
        <taxon>Craniata</taxon>
        <taxon>Vertebrata</taxon>
        <taxon>Euteleostomi</taxon>
        <taxon>Actinopterygii</taxon>
        <taxon>Neopterygii</taxon>
        <taxon>Teleostei</taxon>
        <taxon>Osteoglossocephala</taxon>
        <taxon>Osteoglossomorpha</taxon>
        <taxon>Osteoglossiformes</taxon>
        <taxon>Osteoglossidae</taxon>
        <taxon>Scleropages</taxon>
    </lineage>
</organism>
<dbReference type="InterPro" id="IPR036291">
    <property type="entry name" value="NAD(P)-bd_dom_sf"/>
</dbReference>
<comment type="caution">
    <text evidence="4">The sequence shown here is derived from an EMBL/GenBank/DDBJ whole genome shotgun (WGS) entry which is preliminary data.</text>
</comment>
<dbReference type="PRINTS" id="PR00081">
    <property type="entry name" value="GDHRDH"/>
</dbReference>
<dbReference type="Gene3D" id="3.40.50.720">
    <property type="entry name" value="NAD(P)-binding Rossmann-like Domain"/>
    <property type="match status" value="1"/>
</dbReference>
<dbReference type="SUPFAM" id="SSF51735">
    <property type="entry name" value="NAD(P)-binding Rossmann-fold domains"/>
    <property type="match status" value="1"/>
</dbReference>
<dbReference type="GO" id="GO:0016616">
    <property type="term" value="F:oxidoreductase activity, acting on the CH-OH group of donors, NAD or NADP as acceptor"/>
    <property type="evidence" value="ECO:0007669"/>
    <property type="project" value="TreeGrafter"/>
</dbReference>
<protein>
    <submittedName>
        <fullName evidence="4">Hydroxyprostaglandin dehydrogenase 15-(NAD)-like</fullName>
    </submittedName>
</protein>
<dbReference type="Proteomes" id="UP000034805">
    <property type="component" value="Unassembled WGS sequence"/>
</dbReference>
<dbReference type="AlphaFoldDB" id="A0A0P7XCG9"/>
<dbReference type="Pfam" id="PF00106">
    <property type="entry name" value="adh_short"/>
    <property type="match status" value="1"/>
</dbReference>
<keyword evidence="2" id="KW-0560">Oxidoreductase</keyword>
<evidence type="ECO:0000256" key="1">
    <source>
        <dbReference type="ARBA" id="ARBA00006484"/>
    </source>
</evidence>
<dbReference type="InterPro" id="IPR002347">
    <property type="entry name" value="SDR_fam"/>
</dbReference>